<name>K4QXI8_STRDJ</name>
<dbReference type="RefSeq" id="WP_015656039.1">
    <property type="nucleotide sequence ID" value="NC_020504.1"/>
</dbReference>
<dbReference type="Proteomes" id="UP000008043">
    <property type="component" value="Chromosome"/>
</dbReference>
<dbReference type="Pfam" id="PF00582">
    <property type="entry name" value="Usp"/>
    <property type="match status" value="2"/>
</dbReference>
<reference evidence="3 4" key="1">
    <citation type="journal article" date="2012" name="J. Bacteriol.">
        <title>Genome sequence of the bacterium Streptomyces davawensis JCM 4913 and heterologous production of the unique antibiotic roseoflavin.</title>
        <authorList>
            <person name="Jankowitsch F."/>
            <person name="Schwarz J."/>
            <person name="Ruckert C."/>
            <person name="Gust B."/>
            <person name="Szczepanowski R."/>
            <person name="Blom J."/>
            <person name="Pelzer S."/>
            <person name="Kalinowski J."/>
            <person name="Mack M."/>
        </authorList>
    </citation>
    <scope>NUCLEOTIDE SEQUENCE [LARGE SCALE GENOMIC DNA]</scope>
    <source>
        <strain evidence="4">DSM 101723 / JCM 4913 / KCC S-0913 / 768</strain>
    </source>
</reference>
<dbReference type="HOGENOM" id="CLU_049301_2_3_11"/>
<protein>
    <recommendedName>
        <fullName evidence="2">UspA domain-containing protein</fullName>
    </recommendedName>
</protein>
<dbReference type="InterPro" id="IPR014729">
    <property type="entry name" value="Rossmann-like_a/b/a_fold"/>
</dbReference>
<evidence type="ECO:0000259" key="2">
    <source>
        <dbReference type="Pfam" id="PF00582"/>
    </source>
</evidence>
<dbReference type="EMBL" id="HE971709">
    <property type="protein sequence ID" value="CCK25642.1"/>
    <property type="molecule type" value="Genomic_DNA"/>
</dbReference>
<dbReference type="PRINTS" id="PR01438">
    <property type="entry name" value="UNVRSLSTRESS"/>
</dbReference>
<evidence type="ECO:0000313" key="4">
    <source>
        <dbReference type="Proteomes" id="UP000008043"/>
    </source>
</evidence>
<evidence type="ECO:0000313" key="3">
    <source>
        <dbReference type="EMBL" id="CCK25642.1"/>
    </source>
</evidence>
<gene>
    <name evidence="3" type="ORF">BN159_1263</name>
</gene>
<dbReference type="InterPro" id="IPR006015">
    <property type="entry name" value="Universal_stress_UspA"/>
</dbReference>
<keyword evidence="4" id="KW-1185">Reference proteome</keyword>
<comment type="similarity">
    <text evidence="1">Belongs to the universal stress protein A family.</text>
</comment>
<accession>K4QXI8</accession>
<proteinExistence type="inferred from homology"/>
<sequence length="321" mass="33881">MGARRVLGAPEKDNGRSSVPALKAVGSMELPVIVGVDGSEAGLDAVDWAADAAVRHGLPLRIVHASLWERYEGDALAETPGAAPDVVTEHDLAEGVVALADQRARQRAPNLEITTSVLPEDPVSALLREASLASTVVTGVRGRGPIRELLLGSVGLSLAARAPCPVVVVRGRAENRRTANARIVLGVGDTTAAAAVRYAFREAEARECEVEAVRAWRRPAHRTAPHPLLTGEPAHAEEDRASELLGQALDSIAEDHSGVRLHRSLVEGSARHALVTRSSAADLLIIGAHRRHGHLGPQLGLVGHTVLHHAECPVAVVPRQE</sequence>
<dbReference type="STRING" id="1214101.BN159_1263"/>
<dbReference type="InterPro" id="IPR006016">
    <property type="entry name" value="UspA"/>
</dbReference>
<organism evidence="3 4">
    <name type="scientific">Streptomyces davaonensis (strain DSM 101723 / JCM 4913 / KCC S-0913 / 768)</name>
    <dbReference type="NCBI Taxonomy" id="1214101"/>
    <lineage>
        <taxon>Bacteria</taxon>
        <taxon>Bacillati</taxon>
        <taxon>Actinomycetota</taxon>
        <taxon>Actinomycetes</taxon>
        <taxon>Kitasatosporales</taxon>
        <taxon>Streptomycetaceae</taxon>
        <taxon>Streptomyces</taxon>
    </lineage>
</organism>
<feature type="domain" description="UspA" evidence="2">
    <location>
        <begin position="32"/>
        <end position="170"/>
    </location>
</feature>
<dbReference type="SUPFAM" id="SSF52402">
    <property type="entry name" value="Adenine nucleotide alpha hydrolases-like"/>
    <property type="match status" value="2"/>
</dbReference>
<dbReference type="PATRIC" id="fig|1214101.3.peg.1280"/>
<feature type="domain" description="UspA" evidence="2">
    <location>
        <begin position="182"/>
        <end position="318"/>
    </location>
</feature>
<dbReference type="KEGG" id="sdv:BN159_1263"/>
<dbReference type="PANTHER" id="PTHR46553">
    <property type="entry name" value="ADENINE NUCLEOTIDE ALPHA HYDROLASES-LIKE SUPERFAMILY PROTEIN"/>
    <property type="match status" value="1"/>
</dbReference>
<dbReference type="PANTHER" id="PTHR46553:SF3">
    <property type="entry name" value="ADENINE NUCLEOTIDE ALPHA HYDROLASES-LIKE SUPERFAMILY PROTEIN"/>
    <property type="match status" value="1"/>
</dbReference>
<dbReference type="AlphaFoldDB" id="K4QXI8"/>
<dbReference type="Gene3D" id="3.40.50.620">
    <property type="entry name" value="HUPs"/>
    <property type="match status" value="2"/>
</dbReference>
<evidence type="ECO:0000256" key="1">
    <source>
        <dbReference type="ARBA" id="ARBA00008791"/>
    </source>
</evidence>
<dbReference type="eggNOG" id="COG0589">
    <property type="taxonomic scope" value="Bacteria"/>
</dbReference>